<gene>
    <name evidence="1" type="ORF">FSB_LOCUS7103</name>
</gene>
<name>A0A2N9EX20_FAGSY</name>
<proteinExistence type="predicted"/>
<protein>
    <submittedName>
        <fullName evidence="1">Uncharacterized protein</fullName>
    </submittedName>
</protein>
<accession>A0A2N9EX20</accession>
<dbReference type="EMBL" id="OIVN01000374">
    <property type="protein sequence ID" value="SPC79221.1"/>
    <property type="molecule type" value="Genomic_DNA"/>
</dbReference>
<organism evidence="1">
    <name type="scientific">Fagus sylvatica</name>
    <name type="common">Beechnut</name>
    <dbReference type="NCBI Taxonomy" id="28930"/>
    <lineage>
        <taxon>Eukaryota</taxon>
        <taxon>Viridiplantae</taxon>
        <taxon>Streptophyta</taxon>
        <taxon>Embryophyta</taxon>
        <taxon>Tracheophyta</taxon>
        <taxon>Spermatophyta</taxon>
        <taxon>Magnoliopsida</taxon>
        <taxon>eudicotyledons</taxon>
        <taxon>Gunneridae</taxon>
        <taxon>Pentapetalae</taxon>
        <taxon>rosids</taxon>
        <taxon>fabids</taxon>
        <taxon>Fagales</taxon>
        <taxon>Fagaceae</taxon>
        <taxon>Fagus</taxon>
    </lineage>
</organism>
<dbReference type="AlphaFoldDB" id="A0A2N9EX20"/>
<reference evidence="1" key="1">
    <citation type="submission" date="2018-02" db="EMBL/GenBank/DDBJ databases">
        <authorList>
            <person name="Cohen D.B."/>
            <person name="Kent A.D."/>
        </authorList>
    </citation>
    <scope>NUCLEOTIDE SEQUENCE</scope>
</reference>
<evidence type="ECO:0000313" key="1">
    <source>
        <dbReference type="EMBL" id="SPC79221.1"/>
    </source>
</evidence>
<sequence length="102" mass="12050">MWPFVFSLFGVSWVMPSRVIDLLVCWKWSFSKKGLSVIWSAVPLYLMWMLWREMNHRAFEDSERSSMELKMILLRTICDWMDALSGHSFSSILDFVDSGFPC</sequence>